<reference evidence="2 3" key="1">
    <citation type="submission" date="2017-06" db="EMBL/GenBank/DDBJ databases">
        <title>Novel microbial phyla capable of carbon fixation and sulfur reduction in deep-sea sediments.</title>
        <authorList>
            <person name="Huang J."/>
            <person name="Baker B."/>
            <person name="Wang Y."/>
        </authorList>
    </citation>
    <scope>NUCLEOTIDE SEQUENCE [LARGE SCALE GENOMIC DNA]</scope>
    <source>
        <strain evidence="2">B3_LCP</strain>
    </source>
</reference>
<dbReference type="Proteomes" id="UP000319619">
    <property type="component" value="Unassembled WGS sequence"/>
</dbReference>
<evidence type="ECO:0000259" key="1">
    <source>
        <dbReference type="Pfam" id="PF00248"/>
    </source>
</evidence>
<sequence length="296" mass="34037">MQRQHEQPLKARIVMTESDFTQTVLGNTGINVHRLGFSGTYRPGKETIYRALDAGINYFFGYGFDTQVVKVVRDVIKSGRDKVVIATGAYNLLLGHPNLRRTLEKRLRQFSTDYIDVFLFLGITKPKHLTDHVLEELNKFRQEGKIRATGISTHNRKFAGELASKGLLDLFMIRYNAAHRGAEEDVFPYLKEHNPGVVGYTATRWRYLLKRPKNWPQEEQIPTAGQCYRFVLTNPNIHVCMTAPSNIKQLNENLEALQQGPLTEDEMKFMHSFGDEVHHTKRWFMGKDHSATEVSK</sequence>
<accession>A0A532UVY8</accession>
<dbReference type="Gene3D" id="3.20.20.100">
    <property type="entry name" value="NADP-dependent oxidoreductase domain"/>
    <property type="match status" value="1"/>
</dbReference>
<evidence type="ECO:0000313" key="2">
    <source>
        <dbReference type="EMBL" id="TKJ39106.1"/>
    </source>
</evidence>
<dbReference type="EMBL" id="NJBN01000008">
    <property type="protein sequence ID" value="TKJ39106.1"/>
    <property type="molecule type" value="Genomic_DNA"/>
</dbReference>
<dbReference type="Pfam" id="PF00248">
    <property type="entry name" value="Aldo_ket_red"/>
    <property type="match status" value="1"/>
</dbReference>
<dbReference type="InterPro" id="IPR023210">
    <property type="entry name" value="NADP_OxRdtase_dom"/>
</dbReference>
<protein>
    <recommendedName>
        <fullName evidence="1">NADP-dependent oxidoreductase domain-containing protein</fullName>
    </recommendedName>
</protein>
<dbReference type="InterPro" id="IPR053135">
    <property type="entry name" value="AKR2_Oxidoreductase"/>
</dbReference>
<dbReference type="PANTHER" id="PTHR43312:SF1">
    <property type="entry name" value="NADP-DEPENDENT OXIDOREDUCTASE DOMAIN-CONTAINING PROTEIN"/>
    <property type="match status" value="1"/>
</dbReference>
<proteinExistence type="predicted"/>
<feature type="domain" description="NADP-dependent oxidoreductase" evidence="1">
    <location>
        <begin position="46"/>
        <end position="202"/>
    </location>
</feature>
<organism evidence="2 3">
    <name type="scientific">candidate division LCP-89 bacterium B3_LCP</name>
    <dbReference type="NCBI Taxonomy" id="2012998"/>
    <lineage>
        <taxon>Bacteria</taxon>
        <taxon>Pseudomonadati</taxon>
        <taxon>Bacteria division LCP-89</taxon>
    </lineage>
</organism>
<name>A0A532UVY8_UNCL8</name>
<gene>
    <name evidence="2" type="ORF">CEE37_11845</name>
</gene>
<dbReference type="SUPFAM" id="SSF51430">
    <property type="entry name" value="NAD(P)-linked oxidoreductase"/>
    <property type="match status" value="1"/>
</dbReference>
<evidence type="ECO:0000313" key="3">
    <source>
        <dbReference type="Proteomes" id="UP000319619"/>
    </source>
</evidence>
<dbReference type="PANTHER" id="PTHR43312">
    <property type="entry name" value="D-THREO-ALDOSE 1-DEHYDROGENASE"/>
    <property type="match status" value="1"/>
</dbReference>
<dbReference type="AlphaFoldDB" id="A0A532UVY8"/>
<dbReference type="InterPro" id="IPR036812">
    <property type="entry name" value="NAD(P)_OxRdtase_dom_sf"/>
</dbReference>
<comment type="caution">
    <text evidence="2">The sequence shown here is derived from an EMBL/GenBank/DDBJ whole genome shotgun (WGS) entry which is preliminary data.</text>
</comment>